<gene>
    <name evidence="5" type="ORF">Ana3638_21680</name>
</gene>
<evidence type="ECO:0000259" key="4">
    <source>
        <dbReference type="PROSITE" id="PS01124"/>
    </source>
</evidence>
<dbReference type="KEGG" id="anr:Ana3638_21680"/>
<evidence type="ECO:0000313" key="6">
    <source>
        <dbReference type="Proteomes" id="UP000464314"/>
    </source>
</evidence>
<evidence type="ECO:0000256" key="2">
    <source>
        <dbReference type="ARBA" id="ARBA00023125"/>
    </source>
</evidence>
<keyword evidence="1" id="KW-0805">Transcription regulation</keyword>
<keyword evidence="6" id="KW-1185">Reference proteome</keyword>
<evidence type="ECO:0000313" key="5">
    <source>
        <dbReference type="EMBL" id="QHQ63064.1"/>
    </source>
</evidence>
<dbReference type="InterPro" id="IPR009057">
    <property type="entry name" value="Homeodomain-like_sf"/>
</dbReference>
<keyword evidence="3" id="KW-0804">Transcription</keyword>
<dbReference type="EMBL" id="CP048000">
    <property type="protein sequence ID" value="QHQ63064.1"/>
    <property type="molecule type" value="Genomic_DNA"/>
</dbReference>
<sequence length="273" mass="32145">MHDLSLYEKKIINDEEFPVQMFENQIRIPGTYCHAHWHEHLELHYVLKGNGIFYCNQKPLPVREGSLIIINSNEIHEGISYTTDFHALVIIFEMGVFSKEIANYNVIFKSLIEADLKINELIMSIYEEENEKGPGYKLAMKGKLYELIAYLLRNYVAQQLSEKESINRIRNLSRLNTVLKYIQENYTEVITNRELADKIHISEYRFCHLFKEIMGQSPLNYINEVRLKKAYYLLDQKEMTVSQVAAAVGFQDYNNFGRLFRKHYGFPPTKVWG</sequence>
<feature type="domain" description="HTH araC/xylS-type" evidence="4">
    <location>
        <begin position="176"/>
        <end position="273"/>
    </location>
</feature>
<protein>
    <submittedName>
        <fullName evidence="5">Helix-turn-helix domain-containing protein</fullName>
    </submittedName>
</protein>
<dbReference type="Gene3D" id="1.10.10.60">
    <property type="entry name" value="Homeodomain-like"/>
    <property type="match status" value="2"/>
</dbReference>
<dbReference type="Proteomes" id="UP000464314">
    <property type="component" value="Chromosome"/>
</dbReference>
<dbReference type="SUPFAM" id="SSF51215">
    <property type="entry name" value="Regulatory protein AraC"/>
    <property type="match status" value="1"/>
</dbReference>
<dbReference type="InterPro" id="IPR014710">
    <property type="entry name" value="RmlC-like_jellyroll"/>
</dbReference>
<name>A0A6P1TQ02_9FIRM</name>
<dbReference type="RefSeq" id="WP_161839886.1">
    <property type="nucleotide sequence ID" value="NZ_CP048000.1"/>
</dbReference>
<dbReference type="Pfam" id="PF02311">
    <property type="entry name" value="AraC_binding"/>
    <property type="match status" value="1"/>
</dbReference>
<dbReference type="PROSITE" id="PS01124">
    <property type="entry name" value="HTH_ARAC_FAMILY_2"/>
    <property type="match status" value="1"/>
</dbReference>
<dbReference type="InterPro" id="IPR003313">
    <property type="entry name" value="AraC-bd"/>
</dbReference>
<dbReference type="Gene3D" id="2.60.120.10">
    <property type="entry name" value="Jelly Rolls"/>
    <property type="match status" value="1"/>
</dbReference>
<dbReference type="GO" id="GO:0043565">
    <property type="term" value="F:sequence-specific DNA binding"/>
    <property type="evidence" value="ECO:0007669"/>
    <property type="project" value="InterPro"/>
</dbReference>
<dbReference type="SUPFAM" id="SSF46689">
    <property type="entry name" value="Homeodomain-like"/>
    <property type="match status" value="2"/>
</dbReference>
<dbReference type="AlphaFoldDB" id="A0A6P1TQ02"/>
<organism evidence="5 6">
    <name type="scientific">Anaerocolumna sedimenticola</name>
    <dbReference type="NCBI Taxonomy" id="2696063"/>
    <lineage>
        <taxon>Bacteria</taxon>
        <taxon>Bacillati</taxon>
        <taxon>Bacillota</taxon>
        <taxon>Clostridia</taxon>
        <taxon>Lachnospirales</taxon>
        <taxon>Lachnospiraceae</taxon>
        <taxon>Anaerocolumna</taxon>
    </lineage>
</organism>
<evidence type="ECO:0000256" key="3">
    <source>
        <dbReference type="ARBA" id="ARBA00023163"/>
    </source>
</evidence>
<dbReference type="InterPro" id="IPR037923">
    <property type="entry name" value="HTH-like"/>
</dbReference>
<dbReference type="PANTHER" id="PTHR43280:SF28">
    <property type="entry name" value="HTH-TYPE TRANSCRIPTIONAL ACTIVATOR RHAS"/>
    <property type="match status" value="1"/>
</dbReference>
<reference evidence="5 6" key="1">
    <citation type="submission" date="2020-01" db="EMBL/GenBank/DDBJ databases">
        <title>Genome analysis of Anaerocolumna sp. CBA3638.</title>
        <authorList>
            <person name="Kim J."/>
            <person name="Roh S.W."/>
        </authorList>
    </citation>
    <scope>NUCLEOTIDE SEQUENCE [LARGE SCALE GENOMIC DNA]</scope>
    <source>
        <strain evidence="5 6">CBA3638</strain>
    </source>
</reference>
<accession>A0A6P1TQ02</accession>
<dbReference type="PANTHER" id="PTHR43280">
    <property type="entry name" value="ARAC-FAMILY TRANSCRIPTIONAL REGULATOR"/>
    <property type="match status" value="1"/>
</dbReference>
<dbReference type="SMART" id="SM00342">
    <property type="entry name" value="HTH_ARAC"/>
    <property type="match status" value="1"/>
</dbReference>
<evidence type="ECO:0000256" key="1">
    <source>
        <dbReference type="ARBA" id="ARBA00023015"/>
    </source>
</evidence>
<keyword evidence="2" id="KW-0238">DNA-binding</keyword>
<dbReference type="GO" id="GO:0003700">
    <property type="term" value="F:DNA-binding transcription factor activity"/>
    <property type="evidence" value="ECO:0007669"/>
    <property type="project" value="InterPro"/>
</dbReference>
<dbReference type="InterPro" id="IPR018060">
    <property type="entry name" value="HTH_AraC"/>
</dbReference>
<proteinExistence type="predicted"/>
<dbReference type="Pfam" id="PF12833">
    <property type="entry name" value="HTH_18"/>
    <property type="match status" value="1"/>
</dbReference>